<dbReference type="Proteomes" id="UP000656042">
    <property type="component" value="Unassembled WGS sequence"/>
</dbReference>
<evidence type="ECO:0000313" key="1">
    <source>
        <dbReference type="EMBL" id="GGK82492.1"/>
    </source>
</evidence>
<proteinExistence type="predicted"/>
<comment type="caution">
    <text evidence="1">The sequence shown here is derived from an EMBL/GenBank/DDBJ whole genome shotgun (WGS) entry which is preliminary data.</text>
</comment>
<dbReference type="AlphaFoldDB" id="A0A8J3BYH5"/>
<gene>
    <name evidence="1" type="ORF">GCM10012284_15600</name>
</gene>
<keyword evidence="2" id="KW-1185">Reference proteome</keyword>
<evidence type="ECO:0000313" key="2">
    <source>
        <dbReference type="Proteomes" id="UP000656042"/>
    </source>
</evidence>
<reference evidence="1" key="1">
    <citation type="journal article" date="2014" name="Int. J. Syst. Evol. Microbiol.">
        <title>Complete genome sequence of Corynebacterium casei LMG S-19264T (=DSM 44701T), isolated from a smear-ripened cheese.</title>
        <authorList>
            <consortium name="US DOE Joint Genome Institute (JGI-PGF)"/>
            <person name="Walter F."/>
            <person name="Albersmeier A."/>
            <person name="Kalinowski J."/>
            <person name="Ruckert C."/>
        </authorList>
    </citation>
    <scope>NUCLEOTIDE SEQUENCE</scope>
    <source>
        <strain evidence="1">CGMCC 4.7299</strain>
    </source>
</reference>
<reference evidence="1" key="2">
    <citation type="submission" date="2020-09" db="EMBL/GenBank/DDBJ databases">
        <authorList>
            <person name="Sun Q."/>
            <person name="Zhou Y."/>
        </authorList>
    </citation>
    <scope>NUCLEOTIDE SEQUENCE</scope>
    <source>
        <strain evidence="1">CGMCC 4.7299</strain>
    </source>
</reference>
<protein>
    <submittedName>
        <fullName evidence="1">Uncharacterized protein</fullName>
    </submittedName>
</protein>
<sequence>MRIGSAEVSVLTQQTVRPLVLRRSSGHLARRITGRVALGRVGWFAGSRRATVNARGDYRGAPRENSEGVDG</sequence>
<organism evidence="1 2">
    <name type="scientific">Mangrovihabitans endophyticus</name>
    <dbReference type="NCBI Taxonomy" id="1751298"/>
    <lineage>
        <taxon>Bacteria</taxon>
        <taxon>Bacillati</taxon>
        <taxon>Actinomycetota</taxon>
        <taxon>Actinomycetes</taxon>
        <taxon>Micromonosporales</taxon>
        <taxon>Micromonosporaceae</taxon>
        <taxon>Mangrovihabitans</taxon>
    </lineage>
</organism>
<accession>A0A8J3BYH5</accession>
<dbReference type="EMBL" id="BMMX01000004">
    <property type="protein sequence ID" value="GGK82492.1"/>
    <property type="molecule type" value="Genomic_DNA"/>
</dbReference>
<name>A0A8J3BYH5_9ACTN</name>